<evidence type="ECO:0000313" key="2">
    <source>
        <dbReference type="EMBL" id="MFC6081929.1"/>
    </source>
</evidence>
<dbReference type="GO" id="GO:0005524">
    <property type="term" value="F:ATP binding"/>
    <property type="evidence" value="ECO:0007669"/>
    <property type="project" value="UniProtKB-KW"/>
</dbReference>
<evidence type="ECO:0000256" key="1">
    <source>
        <dbReference type="SAM" id="MobiDB-lite"/>
    </source>
</evidence>
<dbReference type="Proteomes" id="UP001596137">
    <property type="component" value="Unassembled WGS sequence"/>
</dbReference>
<keyword evidence="2" id="KW-0547">Nucleotide-binding</keyword>
<sequence length="97" mass="10587">MTLAIADCHDRIHVDVVDAGSDSTPRIRGAALSEGGRGLLLVARISSSWGVYDHQSGRTIWFQIEYRRGNGPSNDPAHTNDAFIDPISKMMNPAQSH</sequence>
<name>A0ABW1NGW8_9ACTN</name>
<reference evidence="3" key="1">
    <citation type="journal article" date="2019" name="Int. J. Syst. Evol. Microbiol.">
        <title>The Global Catalogue of Microorganisms (GCM) 10K type strain sequencing project: providing services to taxonomists for standard genome sequencing and annotation.</title>
        <authorList>
            <consortium name="The Broad Institute Genomics Platform"/>
            <consortium name="The Broad Institute Genome Sequencing Center for Infectious Disease"/>
            <person name="Wu L."/>
            <person name="Ma J."/>
        </authorList>
    </citation>
    <scope>NUCLEOTIDE SEQUENCE [LARGE SCALE GENOMIC DNA]</scope>
    <source>
        <strain evidence="3">JCM 30346</strain>
    </source>
</reference>
<accession>A0ABW1NGW8</accession>
<keyword evidence="2" id="KW-0067">ATP-binding</keyword>
<dbReference type="EMBL" id="JBHSRF010000013">
    <property type="protein sequence ID" value="MFC6081929.1"/>
    <property type="molecule type" value="Genomic_DNA"/>
</dbReference>
<protein>
    <submittedName>
        <fullName evidence="2">ATP-binding protein</fullName>
    </submittedName>
</protein>
<gene>
    <name evidence="2" type="ORF">ACFP1K_12240</name>
</gene>
<comment type="caution">
    <text evidence="2">The sequence shown here is derived from an EMBL/GenBank/DDBJ whole genome shotgun (WGS) entry which is preliminary data.</text>
</comment>
<feature type="region of interest" description="Disordered" evidence="1">
    <location>
        <begin position="71"/>
        <end position="97"/>
    </location>
</feature>
<dbReference type="InterPro" id="IPR036890">
    <property type="entry name" value="HATPase_C_sf"/>
</dbReference>
<dbReference type="RefSeq" id="WP_380750882.1">
    <property type="nucleotide sequence ID" value="NZ_JBHSRF010000013.1"/>
</dbReference>
<dbReference type="Gene3D" id="3.30.565.10">
    <property type="entry name" value="Histidine kinase-like ATPase, C-terminal domain"/>
    <property type="match status" value="1"/>
</dbReference>
<dbReference type="CDD" id="cd16936">
    <property type="entry name" value="HATPase_RsbW-like"/>
    <property type="match status" value="1"/>
</dbReference>
<organism evidence="2 3">
    <name type="scientific">Sphaerisporangium aureirubrum</name>
    <dbReference type="NCBI Taxonomy" id="1544736"/>
    <lineage>
        <taxon>Bacteria</taxon>
        <taxon>Bacillati</taxon>
        <taxon>Actinomycetota</taxon>
        <taxon>Actinomycetes</taxon>
        <taxon>Streptosporangiales</taxon>
        <taxon>Streptosporangiaceae</taxon>
        <taxon>Sphaerisporangium</taxon>
    </lineage>
</organism>
<proteinExistence type="predicted"/>
<evidence type="ECO:0000313" key="3">
    <source>
        <dbReference type="Proteomes" id="UP001596137"/>
    </source>
</evidence>
<keyword evidence="3" id="KW-1185">Reference proteome</keyword>